<dbReference type="InterPro" id="IPR041792">
    <property type="entry name" value="MPP_PAP"/>
</dbReference>
<dbReference type="PANTHER" id="PTHR45867">
    <property type="entry name" value="PURPLE ACID PHOSPHATASE"/>
    <property type="match status" value="1"/>
</dbReference>
<dbReference type="Pfam" id="PF00149">
    <property type="entry name" value="Metallophos"/>
    <property type="match status" value="1"/>
</dbReference>
<feature type="signal peptide" evidence="3">
    <location>
        <begin position="1"/>
        <end position="26"/>
    </location>
</feature>
<dbReference type="InterPro" id="IPR004843">
    <property type="entry name" value="Calcineurin-like_PHP"/>
</dbReference>
<name>A0ABM0K4C7_APLCA</name>
<evidence type="ECO:0000259" key="4">
    <source>
        <dbReference type="Pfam" id="PF00149"/>
    </source>
</evidence>
<comment type="similarity">
    <text evidence="3">Belongs to the metallophosphoesterase superfamily. Purple acid phosphatase family.</text>
</comment>
<keyword evidence="1 3" id="KW-0732">Signal</keyword>
<dbReference type="PANTHER" id="PTHR45867:SF3">
    <property type="entry name" value="ACID PHOSPHATASE TYPE 7"/>
    <property type="match status" value="1"/>
</dbReference>
<dbReference type="InterPro" id="IPR025733">
    <property type="entry name" value="PAPs_C"/>
</dbReference>
<dbReference type="CDD" id="cd00839">
    <property type="entry name" value="MPP_PAPs"/>
    <property type="match status" value="1"/>
</dbReference>
<evidence type="ECO:0000256" key="3">
    <source>
        <dbReference type="RuleBase" id="RU361203"/>
    </source>
</evidence>
<dbReference type="Gene3D" id="2.60.40.380">
    <property type="entry name" value="Purple acid phosphatase-like, N-terminal"/>
    <property type="match status" value="1"/>
</dbReference>
<keyword evidence="2" id="KW-0325">Glycoprotein</keyword>
<organism evidence="7 8">
    <name type="scientific">Aplysia californica</name>
    <name type="common">California sea hare</name>
    <dbReference type="NCBI Taxonomy" id="6500"/>
    <lineage>
        <taxon>Eukaryota</taxon>
        <taxon>Metazoa</taxon>
        <taxon>Spiralia</taxon>
        <taxon>Lophotrochozoa</taxon>
        <taxon>Mollusca</taxon>
        <taxon>Gastropoda</taxon>
        <taxon>Heterobranchia</taxon>
        <taxon>Euthyneura</taxon>
        <taxon>Tectipleura</taxon>
        <taxon>Aplysiida</taxon>
        <taxon>Aplysioidea</taxon>
        <taxon>Aplysiidae</taxon>
        <taxon>Aplysia</taxon>
    </lineage>
</organism>
<dbReference type="EC" id="3.1.3.2" evidence="3"/>
<dbReference type="SUPFAM" id="SSF56300">
    <property type="entry name" value="Metallo-dependent phosphatases"/>
    <property type="match status" value="1"/>
</dbReference>
<feature type="domain" description="Purple acid phosphatase N-terminal" evidence="6">
    <location>
        <begin position="28"/>
        <end position="121"/>
    </location>
</feature>
<feature type="chain" id="PRO_5045004534" description="Purple acid phosphatase" evidence="3">
    <location>
        <begin position="27"/>
        <end position="466"/>
    </location>
</feature>
<evidence type="ECO:0000259" key="6">
    <source>
        <dbReference type="Pfam" id="PF16656"/>
    </source>
</evidence>
<dbReference type="InterPro" id="IPR029052">
    <property type="entry name" value="Metallo-depent_PP-like"/>
</dbReference>
<dbReference type="InterPro" id="IPR008963">
    <property type="entry name" value="Purple_acid_Pase-like_N"/>
</dbReference>
<gene>
    <name evidence="8" type="primary">LOC101845954</name>
</gene>
<evidence type="ECO:0000256" key="1">
    <source>
        <dbReference type="ARBA" id="ARBA00022729"/>
    </source>
</evidence>
<dbReference type="Proteomes" id="UP000694888">
    <property type="component" value="Unplaced"/>
</dbReference>
<evidence type="ECO:0000313" key="8">
    <source>
        <dbReference type="RefSeq" id="XP_005108444.1"/>
    </source>
</evidence>
<proteinExistence type="inferred from homology"/>
<dbReference type="GeneID" id="101845954"/>
<keyword evidence="3" id="KW-0378">Hydrolase</keyword>
<sequence length="466" mass="53595">MEVNLFRWSFLSLTLLFGACLGTVWHQPQQTHIAAGDTPDKIIIVWSTFNKTGDTTVLYGKNGKPTQKATGSVTTFTDQGPEKRIQYIHRVILTGLEPKTDYTYMVGSEAYGFSDIFVFRTWPAGENWSPSLAIFGDLGNENAQSLPRLEVDAAAGMYDAILHVGDFAYDLDVDNARVGDEFMRQIEPLASRLPYMTCPGNHENAHNFSNYRNRFWMPGDENKRTYFSFNMGPVHFISLSTELLFYVQYGLVPIVEQYKWLERDLAEANKPENRQKRPWIIVFGHRPMYCSNDDNDDCTHHESLVRVGIPFLHILGMEKLLHEYGVDIALWAHEHSYERLWPVYNRKVYNGSYSKPYTNPGAPVHITTGSAGCKEKHDNFDKKVDDWSAFRSDDYGYTRMKVYNSTHVYMEQVSDDKHGAIIDKLMVVKEKHGPYPHDPRPVVPVADPMKKLWKHFKDFVDVENLP</sequence>
<dbReference type="InterPro" id="IPR015914">
    <property type="entry name" value="PAPs_N"/>
</dbReference>
<dbReference type="Pfam" id="PF16656">
    <property type="entry name" value="Pur_ac_phosph_N"/>
    <property type="match status" value="1"/>
</dbReference>
<dbReference type="PROSITE" id="PS51257">
    <property type="entry name" value="PROKAR_LIPOPROTEIN"/>
    <property type="match status" value="1"/>
</dbReference>
<dbReference type="Pfam" id="PF14008">
    <property type="entry name" value="Metallophos_C"/>
    <property type="match status" value="1"/>
</dbReference>
<evidence type="ECO:0000259" key="5">
    <source>
        <dbReference type="Pfam" id="PF14008"/>
    </source>
</evidence>
<dbReference type="RefSeq" id="XP_005108444.1">
    <property type="nucleotide sequence ID" value="XM_005108387.3"/>
</dbReference>
<evidence type="ECO:0000313" key="7">
    <source>
        <dbReference type="Proteomes" id="UP000694888"/>
    </source>
</evidence>
<protein>
    <recommendedName>
        <fullName evidence="3">Purple acid phosphatase</fullName>
        <ecNumber evidence="3">3.1.3.2</ecNumber>
    </recommendedName>
</protein>
<feature type="domain" description="Purple acid phosphatase C-terminal" evidence="5">
    <location>
        <begin position="362"/>
        <end position="423"/>
    </location>
</feature>
<dbReference type="Gene3D" id="3.60.21.10">
    <property type="match status" value="1"/>
</dbReference>
<accession>A0ABM0K4C7</accession>
<feature type="domain" description="Calcineurin-like phosphoesterase" evidence="4">
    <location>
        <begin position="132"/>
        <end position="337"/>
    </location>
</feature>
<keyword evidence="7" id="KW-1185">Reference proteome</keyword>
<dbReference type="SUPFAM" id="SSF49363">
    <property type="entry name" value="Purple acid phosphatase, N-terminal domain"/>
    <property type="match status" value="1"/>
</dbReference>
<reference evidence="8" key="1">
    <citation type="submission" date="2025-08" db="UniProtKB">
        <authorList>
            <consortium name="RefSeq"/>
        </authorList>
    </citation>
    <scope>IDENTIFICATION</scope>
</reference>
<comment type="catalytic activity">
    <reaction evidence="3">
        <text>a phosphate monoester + H2O = an alcohol + phosphate</text>
        <dbReference type="Rhea" id="RHEA:15017"/>
        <dbReference type="ChEBI" id="CHEBI:15377"/>
        <dbReference type="ChEBI" id="CHEBI:30879"/>
        <dbReference type="ChEBI" id="CHEBI:43474"/>
        <dbReference type="ChEBI" id="CHEBI:67140"/>
        <dbReference type="EC" id="3.1.3.2"/>
    </reaction>
</comment>
<evidence type="ECO:0000256" key="2">
    <source>
        <dbReference type="ARBA" id="ARBA00023180"/>
    </source>
</evidence>